<evidence type="ECO:0000256" key="3">
    <source>
        <dbReference type="ARBA" id="ARBA00022695"/>
    </source>
</evidence>
<keyword evidence="3" id="KW-0548">Nucleotidyltransferase</keyword>
<dbReference type="InterPro" id="IPR001205">
    <property type="entry name" value="RNA-dir_pol_C"/>
</dbReference>
<evidence type="ECO:0000256" key="1">
    <source>
        <dbReference type="ARBA" id="ARBA00022484"/>
    </source>
</evidence>
<dbReference type="SMR" id="E5RMS6"/>
<dbReference type="GO" id="GO:0006351">
    <property type="term" value="P:DNA-templated transcription"/>
    <property type="evidence" value="ECO:0007669"/>
    <property type="project" value="InterPro"/>
</dbReference>
<dbReference type="GO" id="GO:0003723">
    <property type="term" value="F:RNA binding"/>
    <property type="evidence" value="ECO:0007669"/>
    <property type="project" value="InterPro"/>
</dbReference>
<dbReference type="GO" id="GO:0003968">
    <property type="term" value="F:RNA-directed RNA polymerase activity"/>
    <property type="evidence" value="ECO:0007669"/>
    <property type="project" value="UniProtKB-KW"/>
</dbReference>
<sequence length="534" mass="60859">GGFRMKKSKPSISEYFELPNPGLWAYFKHTVSGNTEDYRPPFWKGQTREAVLAKWQKVFDGTNVKRTLPGLYDFEMDMKSKVGPMSIQLPLKDRLESIENYFTMVQLDSEPIEAKAIDSACDFFAKAGGIRFRSKQRTAENMRLSTNSGPPWFTKRRKVLDEALNSNIYFDQARNEYMVSTPKGTYKLAAVLGWRGQEGGISLDDVKQRVIWMMSMALNIEELQFYQPAIEAIQKNGLIPAYASMDAVDDEVTALFATKGADDVVICTDFTKFDQHFNSNMQDAARIIENSLMNSNTSWDDRVFYAKFRIPIICSEDLMYTGAHGMGSGSGGTNFDECMSHKGLQFEAAIRKKQKLNPHSMAYGDDGILTFPGIDVKDVIDTYSRHGQEMNASKQMVSKHECVVLRRWHSTKYTIDNRMVGVYSTFRALGRLLAQERYYDPDKWSGEMVTLRALSIIENCKWSPVFHEFIDFVMTGDKFRLGLNLPGFFDNLEAKAKEAIDEFEDFLGYTKNLQNKDAASGISNWEVVKYLKSK</sequence>
<proteinExistence type="predicted"/>
<name>E5RMS6_HPBV</name>
<reference evidence="6" key="1">
    <citation type="submission" date="2009-08" db="EMBL/GenBank/DDBJ databases">
        <title>Molecular characterization of segment 2 of genogroup 1 picobirnavirus from Kolkata, India.</title>
        <authorList>
            <person name="Ganesh B."/>
            <person name="Nagashima S."/>
            <person name="Kobayashi N."/>
            <person name="Krishnan T."/>
        </authorList>
    </citation>
    <scope>NUCLEOTIDE SEQUENCE</scope>
    <source>
        <strain evidence="6">GPBV11</strain>
    </source>
</reference>
<feature type="domain" description="RNA-directed RNA polymerase C-terminal" evidence="5">
    <location>
        <begin position="202"/>
        <end position="395"/>
    </location>
</feature>
<evidence type="ECO:0000256" key="2">
    <source>
        <dbReference type="ARBA" id="ARBA00022679"/>
    </source>
</evidence>
<evidence type="ECO:0000313" key="6">
    <source>
        <dbReference type="EMBL" id="BAJ53293.1"/>
    </source>
</evidence>
<dbReference type="CDD" id="cd23185">
    <property type="entry name" value="dsRNAv_Picobirnaviridae_RdRp"/>
    <property type="match status" value="1"/>
</dbReference>
<protein>
    <submittedName>
        <fullName evidence="6">RNA dependent RNA polymerase</fullName>
    </submittedName>
</protein>
<dbReference type="EMBL" id="AB517737">
    <property type="protein sequence ID" value="BAJ53293.1"/>
    <property type="molecule type" value="Genomic_RNA"/>
</dbReference>
<organismHost>
    <name type="scientific">Homo sapiens</name>
    <name type="common">Human</name>
    <dbReference type="NCBI Taxonomy" id="9606"/>
</organismHost>
<keyword evidence="2" id="KW-0808">Transferase</keyword>
<evidence type="ECO:0000256" key="4">
    <source>
        <dbReference type="ARBA" id="ARBA00022953"/>
    </source>
</evidence>
<keyword evidence="4" id="KW-0693">Viral RNA replication</keyword>
<accession>E5RMS6</accession>
<evidence type="ECO:0000259" key="5">
    <source>
        <dbReference type="Pfam" id="PF00680"/>
    </source>
</evidence>
<dbReference type="SUPFAM" id="SSF56672">
    <property type="entry name" value="DNA/RNA polymerases"/>
    <property type="match status" value="1"/>
</dbReference>
<dbReference type="InterPro" id="IPR043502">
    <property type="entry name" value="DNA/RNA_pol_sf"/>
</dbReference>
<gene>
    <name evidence="6" type="primary">RdRp</name>
</gene>
<feature type="non-terminal residue" evidence="6">
    <location>
        <position position="1"/>
    </location>
</feature>
<organism evidence="6">
    <name type="scientific">Human picobirnavirus</name>
    <dbReference type="NCBI Taxonomy" id="145856"/>
    <lineage>
        <taxon>Viruses</taxon>
        <taxon>Riboviria</taxon>
        <taxon>Orthornavirae</taxon>
        <taxon>Pisuviricota</taxon>
        <taxon>Duplopiviricetes</taxon>
        <taxon>Durnavirales</taxon>
        <taxon>Picobirnaviridae</taxon>
        <taxon>Orthopicobirnavirus</taxon>
        <taxon>Orthopicobirnavirus hominis</taxon>
    </lineage>
</organism>
<feature type="non-terminal residue" evidence="6">
    <location>
        <position position="534"/>
    </location>
</feature>
<dbReference type="Pfam" id="PF00680">
    <property type="entry name" value="RdRP_1"/>
    <property type="match status" value="1"/>
</dbReference>
<keyword evidence="1" id="KW-0696">RNA-directed RNA polymerase</keyword>